<reference evidence="3" key="1">
    <citation type="submission" date="2021-02" db="EMBL/GenBank/DDBJ databases">
        <authorList>
            <person name="Dougan E. K."/>
            <person name="Rhodes N."/>
            <person name="Thang M."/>
            <person name="Chan C."/>
        </authorList>
    </citation>
    <scope>NUCLEOTIDE SEQUENCE</scope>
</reference>
<comment type="caution">
    <text evidence="3">The sequence shown here is derived from an EMBL/GenBank/DDBJ whole genome shotgun (WGS) entry which is preliminary data.</text>
</comment>
<dbReference type="PROSITE" id="PS50222">
    <property type="entry name" value="EF_HAND_2"/>
    <property type="match status" value="1"/>
</dbReference>
<keyword evidence="1" id="KW-1133">Transmembrane helix</keyword>
<dbReference type="SUPFAM" id="SSF47473">
    <property type="entry name" value="EF-hand"/>
    <property type="match status" value="1"/>
</dbReference>
<organism evidence="3 4">
    <name type="scientific">Symbiodinium pilosum</name>
    <name type="common">Dinoflagellate</name>
    <dbReference type="NCBI Taxonomy" id="2952"/>
    <lineage>
        <taxon>Eukaryota</taxon>
        <taxon>Sar</taxon>
        <taxon>Alveolata</taxon>
        <taxon>Dinophyceae</taxon>
        <taxon>Suessiales</taxon>
        <taxon>Symbiodiniaceae</taxon>
        <taxon>Symbiodinium</taxon>
    </lineage>
</organism>
<evidence type="ECO:0000313" key="3">
    <source>
        <dbReference type="EMBL" id="CAE7726389.1"/>
    </source>
</evidence>
<feature type="transmembrane region" description="Helical" evidence="1">
    <location>
        <begin position="41"/>
        <end position="67"/>
    </location>
</feature>
<feature type="domain" description="EF-hand" evidence="2">
    <location>
        <begin position="231"/>
        <end position="266"/>
    </location>
</feature>
<feature type="transmembrane region" description="Helical" evidence="1">
    <location>
        <begin position="362"/>
        <end position="386"/>
    </location>
</feature>
<evidence type="ECO:0000313" key="4">
    <source>
        <dbReference type="Proteomes" id="UP000649617"/>
    </source>
</evidence>
<dbReference type="OrthoDB" id="1434354at2759"/>
<evidence type="ECO:0000259" key="2">
    <source>
        <dbReference type="PROSITE" id="PS50222"/>
    </source>
</evidence>
<feature type="non-terminal residue" evidence="3">
    <location>
        <position position="1"/>
    </location>
</feature>
<gene>
    <name evidence="3" type="primary">retm</name>
    <name evidence="3" type="ORF">SPIL2461_LOCUS20787</name>
</gene>
<proteinExistence type="predicted"/>
<sequence length="415" mass="46906">MEADEQVCIWVTAAAWLGVLGVLTICGADLLIFLAAFLRSILLLLLGGFLALCSASSLLLALGALLVTEPRGLGTAPGVFFLSGSVFAAFLGTTMALYQASKATPTRLHDEKPKWKEETEGLSEEEERARIQQALVECVDNLYDIPRLDRYRVSLRILEECNIQDLSYEEWIIEERLRMKTGKARRAVLTEDELKRATIELRIRRSPQEALKKVLERMLEEARKGRGAGRIPMDMLQDAFQEIDVTLRNRITTRELLAALKVCGIFMEGAAAEKLLWWFHREEESQDDGYLDIGQFVFLFNQVADMMAKETIMKKASRGYTITCQVSFLANLIFLSFVLFSVSQPSSDPSWDMLLNVFGSAFILQFWVVIGLPMLCSVIGTKAAVWKQHFLRQLLKCVRCVCRPILRLMSCTWAL</sequence>
<keyword evidence="1" id="KW-0812">Transmembrane</keyword>
<dbReference type="InterPro" id="IPR002048">
    <property type="entry name" value="EF_hand_dom"/>
</dbReference>
<protein>
    <submittedName>
        <fullName evidence="3">Retm protein</fullName>
    </submittedName>
</protein>
<dbReference type="GO" id="GO:0005509">
    <property type="term" value="F:calcium ion binding"/>
    <property type="evidence" value="ECO:0007669"/>
    <property type="project" value="InterPro"/>
</dbReference>
<keyword evidence="4" id="KW-1185">Reference proteome</keyword>
<evidence type="ECO:0000256" key="1">
    <source>
        <dbReference type="SAM" id="Phobius"/>
    </source>
</evidence>
<feature type="transmembrane region" description="Helical" evidence="1">
    <location>
        <begin position="13"/>
        <end position="34"/>
    </location>
</feature>
<feature type="transmembrane region" description="Helical" evidence="1">
    <location>
        <begin position="319"/>
        <end position="342"/>
    </location>
</feature>
<name>A0A812XAM4_SYMPI</name>
<dbReference type="EMBL" id="CAJNIZ010045660">
    <property type="protein sequence ID" value="CAE7726389.1"/>
    <property type="molecule type" value="Genomic_DNA"/>
</dbReference>
<feature type="transmembrane region" description="Helical" evidence="1">
    <location>
        <begin position="79"/>
        <end position="98"/>
    </location>
</feature>
<accession>A0A812XAM4</accession>
<dbReference type="InterPro" id="IPR011992">
    <property type="entry name" value="EF-hand-dom_pair"/>
</dbReference>
<dbReference type="Proteomes" id="UP000649617">
    <property type="component" value="Unassembled WGS sequence"/>
</dbReference>
<keyword evidence="1" id="KW-0472">Membrane</keyword>
<dbReference type="AlphaFoldDB" id="A0A812XAM4"/>